<feature type="transmembrane region" description="Helical" evidence="1">
    <location>
        <begin position="71"/>
        <end position="92"/>
    </location>
</feature>
<gene>
    <name evidence="2" type="ORF">SteCoe_3828</name>
</gene>
<feature type="transmembrane region" description="Helical" evidence="1">
    <location>
        <begin position="112"/>
        <end position="132"/>
    </location>
</feature>
<protein>
    <submittedName>
        <fullName evidence="2">Uncharacterized protein</fullName>
    </submittedName>
</protein>
<keyword evidence="1" id="KW-0472">Membrane</keyword>
<feature type="transmembrane region" description="Helical" evidence="1">
    <location>
        <begin position="235"/>
        <end position="259"/>
    </location>
</feature>
<feature type="transmembrane region" description="Helical" evidence="1">
    <location>
        <begin position="44"/>
        <end position="65"/>
    </location>
</feature>
<comment type="caution">
    <text evidence="2">The sequence shown here is derived from an EMBL/GenBank/DDBJ whole genome shotgun (WGS) entry which is preliminary data.</text>
</comment>
<dbReference type="Proteomes" id="UP000187209">
    <property type="component" value="Unassembled WGS sequence"/>
</dbReference>
<feature type="transmembrane region" description="Helical" evidence="1">
    <location>
        <begin position="190"/>
        <end position="215"/>
    </location>
</feature>
<evidence type="ECO:0000313" key="3">
    <source>
        <dbReference type="Proteomes" id="UP000187209"/>
    </source>
</evidence>
<keyword evidence="3" id="KW-1185">Reference proteome</keyword>
<keyword evidence="1" id="KW-0812">Transmembrane</keyword>
<dbReference type="EMBL" id="MPUH01000046">
    <property type="protein sequence ID" value="OMJ93248.1"/>
    <property type="molecule type" value="Genomic_DNA"/>
</dbReference>
<proteinExistence type="predicted"/>
<name>A0A1R2CW60_9CILI</name>
<dbReference type="AlphaFoldDB" id="A0A1R2CW60"/>
<organism evidence="2 3">
    <name type="scientific">Stentor coeruleus</name>
    <dbReference type="NCBI Taxonomy" id="5963"/>
    <lineage>
        <taxon>Eukaryota</taxon>
        <taxon>Sar</taxon>
        <taxon>Alveolata</taxon>
        <taxon>Ciliophora</taxon>
        <taxon>Postciliodesmatophora</taxon>
        <taxon>Heterotrichea</taxon>
        <taxon>Heterotrichida</taxon>
        <taxon>Stentoridae</taxon>
        <taxon>Stentor</taxon>
    </lineage>
</organism>
<sequence length="298" mass="34997">MTCVMPNNLCVANTCLAIISGLTWVVSSYQVFRIFAKTNRTAKLIKFIVSTSNLLMISMMLHYIFTEPKFALLFVFMEFLLYLTFCLIAMFYVSQATTYLQDSSMIIKASRILLGVFFIILLILFGYFSITVGKKDKNYDKCDTVIWAVTKYTSFCMALSFLCVGLKLCYKIKQQKNLGQVINMKRVTELWYFLYRVLILLIFFSVFISFMNYVLPTFILQTNCDILMVKQTDNNIAILSIERIFTHFLPIWFSVFVFWHGRQRRTETEIDDVRDIQEIIKNLSMMDMDCIEDDQSYR</sequence>
<accession>A0A1R2CW60</accession>
<evidence type="ECO:0000313" key="2">
    <source>
        <dbReference type="EMBL" id="OMJ93248.1"/>
    </source>
</evidence>
<reference evidence="2 3" key="1">
    <citation type="submission" date="2016-11" db="EMBL/GenBank/DDBJ databases">
        <title>The macronuclear genome of Stentor coeruleus: a giant cell with tiny introns.</title>
        <authorList>
            <person name="Slabodnick M."/>
            <person name="Ruby J.G."/>
            <person name="Reiff S.B."/>
            <person name="Swart E.C."/>
            <person name="Gosai S."/>
            <person name="Prabakaran S."/>
            <person name="Witkowska E."/>
            <person name="Larue G.E."/>
            <person name="Fisher S."/>
            <person name="Freeman R.M."/>
            <person name="Gunawardena J."/>
            <person name="Chu W."/>
            <person name="Stover N.A."/>
            <person name="Gregory B.D."/>
            <person name="Nowacki M."/>
            <person name="Derisi J."/>
            <person name="Roy S.W."/>
            <person name="Marshall W.F."/>
            <person name="Sood P."/>
        </authorList>
    </citation>
    <scope>NUCLEOTIDE SEQUENCE [LARGE SCALE GENOMIC DNA]</scope>
    <source>
        <strain evidence="2">WM001</strain>
    </source>
</reference>
<feature type="transmembrane region" description="Helical" evidence="1">
    <location>
        <begin position="152"/>
        <end position="170"/>
    </location>
</feature>
<keyword evidence="1" id="KW-1133">Transmembrane helix</keyword>
<evidence type="ECO:0000256" key="1">
    <source>
        <dbReference type="SAM" id="Phobius"/>
    </source>
</evidence>
<feature type="transmembrane region" description="Helical" evidence="1">
    <location>
        <begin position="6"/>
        <end position="32"/>
    </location>
</feature>